<protein>
    <submittedName>
        <fullName evidence="13">Metaxin-1-like</fullName>
    </submittedName>
</protein>
<gene>
    <name evidence="13" type="primary">LOC116306130</name>
</gene>
<feature type="region of interest" description="Disordered" evidence="8">
    <location>
        <begin position="307"/>
        <end position="327"/>
    </location>
</feature>
<dbReference type="GO" id="GO:0015031">
    <property type="term" value="P:protein transport"/>
    <property type="evidence" value="ECO:0007669"/>
    <property type="project" value="UniProtKB-KW"/>
</dbReference>
<dbReference type="SFLD" id="SFLDS00019">
    <property type="entry name" value="Glutathione_Transferase_(cytos"/>
    <property type="match status" value="1"/>
</dbReference>
<keyword evidence="7 9" id="KW-0472">Membrane</keyword>
<name>A0A6P8IXZ6_ACTTE</name>
<dbReference type="InterPro" id="IPR050931">
    <property type="entry name" value="Mito_Protein_Transport_Metaxin"/>
</dbReference>
<dbReference type="InterPro" id="IPR040079">
    <property type="entry name" value="Glutathione_S-Trfase"/>
</dbReference>
<keyword evidence="9" id="KW-1133">Transmembrane helix</keyword>
<evidence type="ECO:0000313" key="12">
    <source>
        <dbReference type="Proteomes" id="UP000515163"/>
    </source>
</evidence>
<feature type="compositionally biased region" description="Basic and acidic residues" evidence="8">
    <location>
        <begin position="307"/>
        <end position="320"/>
    </location>
</feature>
<evidence type="ECO:0000259" key="11">
    <source>
        <dbReference type="Pfam" id="PF17171"/>
    </source>
</evidence>
<evidence type="ECO:0000256" key="6">
    <source>
        <dbReference type="ARBA" id="ARBA00023128"/>
    </source>
</evidence>
<dbReference type="FunCoup" id="A0A6P8IXZ6">
    <property type="interactions" value="2475"/>
</dbReference>
<dbReference type="InterPro" id="IPR019564">
    <property type="entry name" value="Sam37/metaxin_N"/>
</dbReference>
<dbReference type="KEGG" id="aten:116306130"/>
<evidence type="ECO:0000259" key="10">
    <source>
        <dbReference type="Pfam" id="PF10568"/>
    </source>
</evidence>
<evidence type="ECO:0000256" key="5">
    <source>
        <dbReference type="ARBA" id="ARBA00022927"/>
    </source>
</evidence>
<dbReference type="AlphaFoldDB" id="A0A6P8IXZ6"/>
<keyword evidence="6" id="KW-0496">Mitochondrion</keyword>
<evidence type="ECO:0000256" key="7">
    <source>
        <dbReference type="ARBA" id="ARBA00023136"/>
    </source>
</evidence>
<keyword evidence="3" id="KW-0813">Transport</keyword>
<accession>A0A6P8IXZ6</accession>
<dbReference type="OrthoDB" id="5835136at2759"/>
<keyword evidence="5" id="KW-0653">Protein transport</keyword>
<feature type="transmembrane region" description="Helical" evidence="9">
    <location>
        <begin position="271"/>
        <end position="292"/>
    </location>
</feature>
<dbReference type="SUPFAM" id="SSF47616">
    <property type="entry name" value="GST C-terminal domain-like"/>
    <property type="match status" value="1"/>
</dbReference>
<evidence type="ECO:0000256" key="8">
    <source>
        <dbReference type="SAM" id="MobiDB-lite"/>
    </source>
</evidence>
<keyword evidence="4" id="KW-1000">Mitochondrion outer membrane</keyword>
<evidence type="ECO:0000313" key="13">
    <source>
        <dbReference type="RefSeq" id="XP_031572034.1"/>
    </source>
</evidence>
<dbReference type="GeneID" id="116306130"/>
<feature type="domain" description="Mitochondrial outer membrane transport complex Sam37/metaxin N-terminal" evidence="10">
    <location>
        <begin position="23"/>
        <end position="142"/>
    </location>
</feature>
<dbReference type="CDD" id="cd03078">
    <property type="entry name" value="GST_N_Metaxin1_like"/>
    <property type="match status" value="1"/>
</dbReference>
<dbReference type="PANTHER" id="PTHR12289:SF41">
    <property type="entry name" value="FAILED AXON CONNECTIONS-RELATED"/>
    <property type="match status" value="1"/>
</dbReference>
<organism evidence="12 13">
    <name type="scientific">Actinia tenebrosa</name>
    <name type="common">Australian red waratah sea anemone</name>
    <dbReference type="NCBI Taxonomy" id="6105"/>
    <lineage>
        <taxon>Eukaryota</taxon>
        <taxon>Metazoa</taxon>
        <taxon>Cnidaria</taxon>
        <taxon>Anthozoa</taxon>
        <taxon>Hexacorallia</taxon>
        <taxon>Actiniaria</taxon>
        <taxon>Actiniidae</taxon>
        <taxon>Actinia</taxon>
    </lineage>
</organism>
<dbReference type="Proteomes" id="UP000515163">
    <property type="component" value="Unplaced"/>
</dbReference>
<dbReference type="InterPro" id="IPR036282">
    <property type="entry name" value="Glutathione-S-Trfase_C_sf"/>
</dbReference>
<keyword evidence="12" id="KW-1185">Reference proteome</keyword>
<dbReference type="InParanoid" id="A0A6P8IXZ6"/>
<reference evidence="13" key="1">
    <citation type="submission" date="2025-08" db="UniProtKB">
        <authorList>
            <consortium name="RefSeq"/>
        </authorList>
    </citation>
    <scope>IDENTIFICATION</scope>
    <source>
        <tissue evidence="13">Tentacle</tissue>
    </source>
</reference>
<dbReference type="SFLD" id="SFLDG01180">
    <property type="entry name" value="SUF1"/>
    <property type="match status" value="1"/>
</dbReference>
<evidence type="ECO:0000256" key="4">
    <source>
        <dbReference type="ARBA" id="ARBA00022787"/>
    </source>
</evidence>
<dbReference type="Pfam" id="PF17171">
    <property type="entry name" value="GST_C_6"/>
    <property type="match status" value="1"/>
</dbReference>
<feature type="domain" description="Metaxin glutathione S-transferase" evidence="11">
    <location>
        <begin position="174"/>
        <end position="236"/>
    </location>
</feature>
<feature type="region of interest" description="Disordered" evidence="8">
    <location>
        <begin position="243"/>
        <end position="262"/>
    </location>
</feature>
<evidence type="ECO:0000256" key="1">
    <source>
        <dbReference type="ARBA" id="ARBA00004294"/>
    </source>
</evidence>
<dbReference type="PANTHER" id="PTHR12289">
    <property type="entry name" value="METAXIN RELATED"/>
    <property type="match status" value="1"/>
</dbReference>
<dbReference type="GO" id="GO:0001401">
    <property type="term" value="C:SAM complex"/>
    <property type="evidence" value="ECO:0007669"/>
    <property type="project" value="InterPro"/>
</dbReference>
<evidence type="ECO:0000256" key="9">
    <source>
        <dbReference type="SAM" id="Phobius"/>
    </source>
</evidence>
<sequence>MADVMEMSTWSGEWGLPSINVACLEVIAYAKFSGCPIKVNKHNNPWKSPTWQLPVFRSGDKILTSSQKIMDFLREQNFNADYQLTAKQGADTLAFMALIEDKFYPALQYWFWGDGSNYSEFTRALYAKRLPIPLSFIIPGQMAKVGKYVATKSLEIEEENETAFENKIFNDALQCLQNLSIQLGDKPFFFGESPTTLDAVVFAHIAIVWRAPPLPNNKLKLHLSGFENLIAFCSRILQRYFPYNPEDPPPETKPKPTATTLDEDPYQRRKMWLSVGLAALAMTGYALFSGLVQFNITTEDEFVDKRNEELKDFPNGHFNEEYENEEE</sequence>
<proteinExistence type="inferred from homology"/>
<keyword evidence="9" id="KW-0812">Transmembrane</keyword>
<evidence type="ECO:0000256" key="3">
    <source>
        <dbReference type="ARBA" id="ARBA00022448"/>
    </source>
</evidence>
<evidence type="ECO:0000256" key="2">
    <source>
        <dbReference type="ARBA" id="ARBA00009170"/>
    </source>
</evidence>
<dbReference type="InterPro" id="IPR033468">
    <property type="entry name" value="Metaxin_GST"/>
</dbReference>
<dbReference type="RefSeq" id="XP_031572034.1">
    <property type="nucleotide sequence ID" value="XM_031716174.1"/>
</dbReference>
<dbReference type="Gene3D" id="1.20.1050.10">
    <property type="match status" value="1"/>
</dbReference>
<dbReference type="GO" id="GO:0007005">
    <property type="term" value="P:mitochondrion organization"/>
    <property type="evidence" value="ECO:0007669"/>
    <property type="project" value="TreeGrafter"/>
</dbReference>
<comment type="similarity">
    <text evidence="2">Belongs to the metaxin family.</text>
</comment>
<dbReference type="Pfam" id="PF10568">
    <property type="entry name" value="Tom37"/>
    <property type="match status" value="1"/>
</dbReference>
<comment type="subcellular location">
    <subcellularLocation>
        <location evidence="1">Mitochondrion outer membrane</location>
    </subcellularLocation>
</comment>